<evidence type="ECO:0000256" key="6">
    <source>
        <dbReference type="RuleBase" id="RU003968"/>
    </source>
</evidence>
<sequence length="565" mass="59449">MPACRVYRGGMEKSYDAIVIGAGSAGCIVARRLSEDGRCRVLLLEAGPDPGPQETPAIRHPYPLSAYDAALQWPGLKGQIVGGADRRMARVPQGRLVGGSSSINAMVAMRGIAADFDEWCEAGAHGWSWRDVEPYFRRLESADPRQDCDDAAAIAVARQAASPHRRLSNALLDTWEQAGYPRIADPNTDFRDGCFVQPVSTDRGGRCSANRAYLGTATRARGNLDILADTRCLRLRIEQGRVRGVEAESAGTPRLFLAARVFLCAGALQTPTLLLRSGIGDAAALEALGIRTVADLPGVGRNLQNHCAVPLGVILKGGKGLPPGLPTAHAALRLSSGAHRSGGDVYLSVWDRAAWHAAGSHVGVLNVVLHRPASSGSVTLRAGDCRVAPVIDFNMLDHRSDVERLSMGVRAAMEFLESPRVRAIGGGTGLVKLGKAAAWMGFRTSATRLASRAMSAAGGLWPGLLSPLYALAVKPLPDPLLGAAGPQAMQAALRASIVLQYHQVGTCAMGPAASRMSVAAPDGQVHGVAGLTIADASLLPAVPRANTNLPVMMAAEKISAMFLHR</sequence>
<dbReference type="SUPFAM" id="SSF54373">
    <property type="entry name" value="FAD-linked reductases, C-terminal domain"/>
    <property type="match status" value="1"/>
</dbReference>
<keyword evidence="3 6" id="KW-0285">Flavoprotein</keyword>
<dbReference type="GO" id="GO:0050660">
    <property type="term" value="F:flavin adenine dinucleotide binding"/>
    <property type="evidence" value="ECO:0007669"/>
    <property type="project" value="InterPro"/>
</dbReference>
<dbReference type="PROSITE" id="PS00624">
    <property type="entry name" value="GMC_OXRED_2"/>
    <property type="match status" value="1"/>
</dbReference>
<evidence type="ECO:0000259" key="8">
    <source>
        <dbReference type="PROSITE" id="PS00624"/>
    </source>
</evidence>
<dbReference type="OrthoDB" id="9785276at2"/>
<dbReference type="InterPro" id="IPR012132">
    <property type="entry name" value="GMC_OxRdtase"/>
</dbReference>
<reference evidence="9 10" key="1">
    <citation type="submission" date="2019-02" db="EMBL/GenBank/DDBJ databases">
        <title>Genomic Encyclopedia of Type Strains, Phase IV (KMG-IV): sequencing the most valuable type-strain genomes for metagenomic binning, comparative biology and taxonomic classification.</title>
        <authorList>
            <person name="Goeker M."/>
        </authorList>
    </citation>
    <scope>NUCLEOTIDE SEQUENCE [LARGE SCALE GENOMIC DNA]</scope>
    <source>
        <strain evidence="9 10">K24</strain>
    </source>
</reference>
<dbReference type="InterPro" id="IPR007867">
    <property type="entry name" value="GMC_OxRtase_C"/>
</dbReference>
<organism evidence="9 10">
    <name type="scientific">Pigmentiphaga kullae</name>
    <dbReference type="NCBI Taxonomy" id="151784"/>
    <lineage>
        <taxon>Bacteria</taxon>
        <taxon>Pseudomonadati</taxon>
        <taxon>Pseudomonadota</taxon>
        <taxon>Betaproteobacteria</taxon>
        <taxon>Burkholderiales</taxon>
        <taxon>Alcaligenaceae</taxon>
        <taxon>Pigmentiphaga</taxon>
    </lineage>
</organism>
<evidence type="ECO:0000256" key="4">
    <source>
        <dbReference type="ARBA" id="ARBA00022827"/>
    </source>
</evidence>
<dbReference type="SUPFAM" id="SSF51905">
    <property type="entry name" value="FAD/NAD(P)-binding domain"/>
    <property type="match status" value="1"/>
</dbReference>
<dbReference type="AlphaFoldDB" id="A0A4Q7NJ43"/>
<feature type="domain" description="Glucose-methanol-choline oxidoreductase N-terminal" evidence="8">
    <location>
        <begin position="266"/>
        <end position="280"/>
    </location>
</feature>
<comment type="caution">
    <text evidence="9">The sequence shown here is derived from an EMBL/GenBank/DDBJ whole genome shotgun (WGS) entry which is preliminary data.</text>
</comment>
<dbReference type="GO" id="GO:0016614">
    <property type="term" value="F:oxidoreductase activity, acting on CH-OH group of donors"/>
    <property type="evidence" value="ECO:0007669"/>
    <property type="project" value="InterPro"/>
</dbReference>
<evidence type="ECO:0000313" key="10">
    <source>
        <dbReference type="Proteomes" id="UP000292445"/>
    </source>
</evidence>
<proteinExistence type="inferred from homology"/>
<evidence type="ECO:0000259" key="7">
    <source>
        <dbReference type="PROSITE" id="PS00623"/>
    </source>
</evidence>
<feature type="domain" description="Glucose-methanol-choline oxidoreductase N-terminal" evidence="7">
    <location>
        <begin position="94"/>
        <end position="117"/>
    </location>
</feature>
<dbReference type="PIRSF" id="PIRSF000137">
    <property type="entry name" value="Alcohol_oxidase"/>
    <property type="match status" value="1"/>
</dbReference>
<dbReference type="InterPro" id="IPR000172">
    <property type="entry name" value="GMC_OxRdtase_N"/>
</dbReference>
<gene>
    <name evidence="9" type="ORF">EV675_0547</name>
</gene>
<comment type="cofactor">
    <cofactor evidence="1 5">
        <name>FAD</name>
        <dbReference type="ChEBI" id="CHEBI:57692"/>
    </cofactor>
</comment>
<dbReference type="PROSITE" id="PS51257">
    <property type="entry name" value="PROKAR_LIPOPROTEIN"/>
    <property type="match status" value="1"/>
</dbReference>
<dbReference type="PANTHER" id="PTHR11552">
    <property type="entry name" value="GLUCOSE-METHANOL-CHOLINE GMC OXIDOREDUCTASE"/>
    <property type="match status" value="1"/>
</dbReference>
<evidence type="ECO:0000256" key="2">
    <source>
        <dbReference type="ARBA" id="ARBA00010790"/>
    </source>
</evidence>
<evidence type="ECO:0000313" key="9">
    <source>
        <dbReference type="EMBL" id="RZS84530.1"/>
    </source>
</evidence>
<dbReference type="Pfam" id="PF00732">
    <property type="entry name" value="GMC_oxred_N"/>
    <property type="match status" value="1"/>
</dbReference>
<dbReference type="RefSeq" id="WP_130355885.1">
    <property type="nucleotide sequence ID" value="NZ_SGXC01000001.1"/>
</dbReference>
<dbReference type="Gene3D" id="3.30.410.40">
    <property type="match status" value="2"/>
</dbReference>
<dbReference type="EMBL" id="SGXC01000001">
    <property type="protein sequence ID" value="RZS84530.1"/>
    <property type="molecule type" value="Genomic_DNA"/>
</dbReference>
<evidence type="ECO:0000256" key="3">
    <source>
        <dbReference type="ARBA" id="ARBA00022630"/>
    </source>
</evidence>
<keyword evidence="4 5" id="KW-0274">FAD</keyword>
<name>A0A4Q7NJ43_9BURK</name>
<dbReference type="Gene3D" id="3.50.50.60">
    <property type="entry name" value="FAD/NAD(P)-binding domain"/>
    <property type="match status" value="2"/>
</dbReference>
<dbReference type="PROSITE" id="PS00623">
    <property type="entry name" value="GMC_OXRED_1"/>
    <property type="match status" value="1"/>
</dbReference>
<dbReference type="Pfam" id="PF05199">
    <property type="entry name" value="GMC_oxred_C"/>
    <property type="match status" value="1"/>
</dbReference>
<evidence type="ECO:0000256" key="1">
    <source>
        <dbReference type="ARBA" id="ARBA00001974"/>
    </source>
</evidence>
<accession>A0A4Q7NJ43</accession>
<evidence type="ECO:0000256" key="5">
    <source>
        <dbReference type="PIRSR" id="PIRSR000137-2"/>
    </source>
</evidence>
<dbReference type="InterPro" id="IPR036188">
    <property type="entry name" value="FAD/NAD-bd_sf"/>
</dbReference>
<feature type="binding site" evidence="5">
    <location>
        <begin position="104"/>
        <end position="107"/>
    </location>
    <ligand>
        <name>FAD</name>
        <dbReference type="ChEBI" id="CHEBI:57692"/>
    </ligand>
</feature>
<comment type="similarity">
    <text evidence="2 6">Belongs to the GMC oxidoreductase family.</text>
</comment>
<dbReference type="Proteomes" id="UP000292445">
    <property type="component" value="Unassembled WGS sequence"/>
</dbReference>
<protein>
    <submittedName>
        <fullName evidence="9">5-(Hydroxymethyl)furfural/furfural oxidase</fullName>
    </submittedName>
</protein>
<dbReference type="PANTHER" id="PTHR11552:SF147">
    <property type="entry name" value="CHOLINE DEHYDROGENASE, MITOCHONDRIAL"/>
    <property type="match status" value="1"/>
</dbReference>
<keyword evidence="10" id="KW-1185">Reference proteome</keyword>